<keyword evidence="2" id="KW-1185">Reference proteome</keyword>
<evidence type="ECO:0000313" key="1">
    <source>
        <dbReference type="EMBL" id="MDR6942968.1"/>
    </source>
</evidence>
<name>A0ABU1TC96_9SPHI</name>
<dbReference type="EMBL" id="JAVDUU010000003">
    <property type="protein sequence ID" value="MDR6942968.1"/>
    <property type="molecule type" value="Genomic_DNA"/>
</dbReference>
<reference evidence="1 2" key="1">
    <citation type="submission" date="2023-07" db="EMBL/GenBank/DDBJ databases">
        <title>Sorghum-associated microbial communities from plants grown in Nebraska, USA.</title>
        <authorList>
            <person name="Schachtman D."/>
        </authorList>
    </citation>
    <scope>NUCLEOTIDE SEQUENCE [LARGE SCALE GENOMIC DNA]</scope>
    <source>
        <strain evidence="1 2">3262</strain>
    </source>
</reference>
<sequence length="51" mass="6245">MFFEVLFCFIYFIFIYLNRISEANQLTINNLFPVNQFLTHLMGFRIHLLKN</sequence>
<evidence type="ECO:0000313" key="2">
    <source>
        <dbReference type="Proteomes" id="UP001247620"/>
    </source>
</evidence>
<proteinExistence type="predicted"/>
<accession>A0ABU1TC96</accession>
<dbReference type="Proteomes" id="UP001247620">
    <property type="component" value="Unassembled WGS sequence"/>
</dbReference>
<protein>
    <submittedName>
        <fullName evidence="1">Uncharacterized protein</fullName>
    </submittedName>
</protein>
<comment type="caution">
    <text evidence="1">The sequence shown here is derived from an EMBL/GenBank/DDBJ whole genome shotgun (WGS) entry which is preliminary data.</text>
</comment>
<gene>
    <name evidence="1" type="ORF">J2W55_002821</name>
</gene>
<organism evidence="1 2">
    <name type="scientific">Mucilaginibacter pocheonensis</name>
    <dbReference type="NCBI Taxonomy" id="398050"/>
    <lineage>
        <taxon>Bacteria</taxon>
        <taxon>Pseudomonadati</taxon>
        <taxon>Bacteroidota</taxon>
        <taxon>Sphingobacteriia</taxon>
        <taxon>Sphingobacteriales</taxon>
        <taxon>Sphingobacteriaceae</taxon>
        <taxon>Mucilaginibacter</taxon>
    </lineage>
</organism>